<feature type="domain" description="Phospholipid/glycerol acyltransferase" evidence="5">
    <location>
        <begin position="95"/>
        <end position="203"/>
    </location>
</feature>
<dbReference type="SMART" id="SM00563">
    <property type="entry name" value="PlsC"/>
    <property type="match status" value="1"/>
</dbReference>
<name>A0ABT5Q8P2_9PSED</name>
<organism evidence="6 7">
    <name type="scientific">Pseudomonas idahonensis</name>
    <dbReference type="NCBI Taxonomy" id="2942628"/>
    <lineage>
        <taxon>Bacteria</taxon>
        <taxon>Pseudomonadati</taxon>
        <taxon>Pseudomonadota</taxon>
        <taxon>Gammaproteobacteria</taxon>
        <taxon>Pseudomonadales</taxon>
        <taxon>Pseudomonadaceae</taxon>
        <taxon>Pseudomonas</taxon>
    </lineage>
</organism>
<dbReference type="PANTHER" id="PTHR10434">
    <property type="entry name" value="1-ACYL-SN-GLYCEROL-3-PHOSPHATE ACYLTRANSFERASE"/>
    <property type="match status" value="1"/>
</dbReference>
<accession>A0ABT5Q8P2</accession>
<keyword evidence="4" id="KW-0812">Transmembrane</keyword>
<dbReference type="Proteomes" id="UP001217610">
    <property type="component" value="Unassembled WGS sequence"/>
</dbReference>
<keyword evidence="7" id="KW-1185">Reference proteome</keyword>
<evidence type="ECO:0000313" key="7">
    <source>
        <dbReference type="Proteomes" id="UP001217610"/>
    </source>
</evidence>
<gene>
    <name evidence="6" type="ORF">M5G25_20020</name>
</gene>
<evidence type="ECO:0000256" key="4">
    <source>
        <dbReference type="SAM" id="Phobius"/>
    </source>
</evidence>
<dbReference type="EMBL" id="JAMDGR010000015">
    <property type="protein sequence ID" value="MDD1150571.1"/>
    <property type="molecule type" value="Genomic_DNA"/>
</dbReference>
<sequence>MDLATQPLSAKGRNAYYWRLLATGLSFALFGIGGLCLRLVIFPLLACLPGDAASHSRRARRTVSRLFWLFIRFMAKSGVLTYEVQGAHLLGRPGQMIIANHPSLIDVVFLIGLVRDANCVVKQSLWDNPFTRSPVRATQYISNDGSMDMLDSACGALQAGQTLIVFPEGTRTQPGAAPAFHRGAAAIALRGAKIITPVVIKVSPTTLTKAEPWYRIPQRRVHFSFHVGADIDPQTFAAQGPAPQASRKLNEHLHHYFIKELARDERYTPGSDA</sequence>
<dbReference type="SUPFAM" id="SSF69593">
    <property type="entry name" value="Glycerol-3-phosphate (1)-acyltransferase"/>
    <property type="match status" value="1"/>
</dbReference>
<evidence type="ECO:0000313" key="6">
    <source>
        <dbReference type="EMBL" id="MDD1150571.1"/>
    </source>
</evidence>
<evidence type="ECO:0000259" key="5">
    <source>
        <dbReference type="SMART" id="SM00563"/>
    </source>
</evidence>
<evidence type="ECO:0000256" key="2">
    <source>
        <dbReference type="ARBA" id="ARBA00022679"/>
    </source>
</evidence>
<dbReference type="Pfam" id="PF01553">
    <property type="entry name" value="Acyltransferase"/>
    <property type="match status" value="1"/>
</dbReference>
<keyword evidence="2" id="KW-0808">Transferase</keyword>
<feature type="transmembrane region" description="Helical" evidence="4">
    <location>
        <begin position="20"/>
        <end position="45"/>
    </location>
</feature>
<proteinExistence type="predicted"/>
<evidence type="ECO:0000256" key="1">
    <source>
        <dbReference type="ARBA" id="ARBA00005189"/>
    </source>
</evidence>
<dbReference type="GO" id="GO:0016746">
    <property type="term" value="F:acyltransferase activity"/>
    <property type="evidence" value="ECO:0007669"/>
    <property type="project" value="UniProtKB-KW"/>
</dbReference>
<protein>
    <submittedName>
        <fullName evidence="6">1-acyl-sn-glycerol-3-phosphate acyltransferase</fullName>
    </submittedName>
</protein>
<keyword evidence="4" id="KW-1133">Transmembrane helix</keyword>
<dbReference type="PANTHER" id="PTHR10434:SF66">
    <property type="entry name" value="PHOSPHOLIPID_GLYCEROL ACYLTRANSFERASE DOMAIN-CONTAINING PROTEIN"/>
    <property type="match status" value="1"/>
</dbReference>
<dbReference type="InterPro" id="IPR002123">
    <property type="entry name" value="Plipid/glycerol_acylTrfase"/>
</dbReference>
<evidence type="ECO:0000256" key="3">
    <source>
        <dbReference type="ARBA" id="ARBA00023315"/>
    </source>
</evidence>
<reference evidence="6 7" key="1">
    <citation type="submission" date="2022-05" db="EMBL/GenBank/DDBJ databases">
        <title>Novel Pseudomonas spp. Isolated from a Rainbow Trout Aquaculture Facility.</title>
        <authorList>
            <person name="Testerman T."/>
            <person name="Graf J."/>
        </authorList>
    </citation>
    <scope>NUCLEOTIDE SEQUENCE [LARGE SCALE GENOMIC DNA]</scope>
    <source>
        <strain evidence="6 7">ID357</strain>
    </source>
</reference>
<dbReference type="CDD" id="cd07989">
    <property type="entry name" value="LPLAT_AGPAT-like"/>
    <property type="match status" value="1"/>
</dbReference>
<keyword evidence="4" id="KW-0472">Membrane</keyword>
<comment type="pathway">
    <text evidence="1">Lipid metabolism.</text>
</comment>
<dbReference type="RefSeq" id="WP_273923734.1">
    <property type="nucleotide sequence ID" value="NZ_JAMDGR010000015.1"/>
</dbReference>
<comment type="caution">
    <text evidence="6">The sequence shown here is derived from an EMBL/GenBank/DDBJ whole genome shotgun (WGS) entry which is preliminary data.</text>
</comment>
<keyword evidence="3 6" id="KW-0012">Acyltransferase</keyword>